<keyword evidence="3 7" id="KW-0812">Transmembrane</keyword>
<dbReference type="PANTHER" id="PTHR36115">
    <property type="entry name" value="PROLINE-RICH ANTIGEN HOMOLOG-RELATED"/>
    <property type="match status" value="1"/>
</dbReference>
<evidence type="ECO:0000313" key="10">
    <source>
        <dbReference type="Proteomes" id="UP000592181"/>
    </source>
</evidence>
<evidence type="ECO:0000256" key="5">
    <source>
        <dbReference type="ARBA" id="ARBA00023136"/>
    </source>
</evidence>
<evidence type="ECO:0000256" key="3">
    <source>
        <dbReference type="ARBA" id="ARBA00022692"/>
    </source>
</evidence>
<dbReference type="EMBL" id="JACBZX010000001">
    <property type="protein sequence ID" value="NYG36959.1"/>
    <property type="molecule type" value="Genomic_DNA"/>
</dbReference>
<feature type="region of interest" description="Disordered" evidence="6">
    <location>
        <begin position="1"/>
        <end position="77"/>
    </location>
</feature>
<dbReference type="RefSeq" id="WP_179462395.1">
    <property type="nucleotide sequence ID" value="NZ_JACBZX010000001.1"/>
</dbReference>
<dbReference type="AlphaFoldDB" id="A0A852X250"/>
<evidence type="ECO:0000313" key="9">
    <source>
        <dbReference type="EMBL" id="NYG36959.1"/>
    </source>
</evidence>
<evidence type="ECO:0000256" key="1">
    <source>
        <dbReference type="ARBA" id="ARBA00004651"/>
    </source>
</evidence>
<feature type="transmembrane region" description="Helical" evidence="7">
    <location>
        <begin position="101"/>
        <end position="125"/>
    </location>
</feature>
<comment type="subcellular location">
    <subcellularLocation>
        <location evidence="1">Cell membrane</location>
        <topology evidence="1">Multi-pass membrane protein</topology>
    </subcellularLocation>
</comment>
<keyword evidence="4 7" id="KW-1133">Transmembrane helix</keyword>
<keyword evidence="5 7" id="KW-0472">Membrane</keyword>
<protein>
    <submittedName>
        <fullName evidence="9">Putative RDD family membrane protein YckC</fullName>
    </submittedName>
</protein>
<evidence type="ECO:0000259" key="8">
    <source>
        <dbReference type="Pfam" id="PF06271"/>
    </source>
</evidence>
<name>A0A852X250_9MICO</name>
<dbReference type="PANTHER" id="PTHR36115:SF4">
    <property type="entry name" value="MEMBRANE PROTEIN"/>
    <property type="match status" value="1"/>
</dbReference>
<keyword evidence="2" id="KW-1003">Cell membrane</keyword>
<feature type="compositionally biased region" description="Low complexity" evidence="6">
    <location>
        <begin position="45"/>
        <end position="66"/>
    </location>
</feature>
<evidence type="ECO:0000256" key="4">
    <source>
        <dbReference type="ARBA" id="ARBA00022989"/>
    </source>
</evidence>
<evidence type="ECO:0000256" key="7">
    <source>
        <dbReference type="SAM" id="Phobius"/>
    </source>
</evidence>
<gene>
    <name evidence="9" type="ORF">BJY28_001428</name>
</gene>
<organism evidence="9 10">
    <name type="scientific">Janibacter alkaliphilus</name>
    <dbReference type="NCBI Taxonomy" id="1069963"/>
    <lineage>
        <taxon>Bacteria</taxon>
        <taxon>Bacillati</taxon>
        <taxon>Actinomycetota</taxon>
        <taxon>Actinomycetes</taxon>
        <taxon>Micrococcales</taxon>
        <taxon>Intrasporangiaceae</taxon>
        <taxon>Janibacter</taxon>
    </lineage>
</organism>
<comment type="caution">
    <text evidence="9">The sequence shown here is derived from an EMBL/GenBank/DDBJ whole genome shotgun (WGS) entry which is preliminary data.</text>
</comment>
<proteinExistence type="predicted"/>
<keyword evidence="10" id="KW-1185">Reference proteome</keyword>
<evidence type="ECO:0000256" key="2">
    <source>
        <dbReference type="ARBA" id="ARBA00022475"/>
    </source>
</evidence>
<dbReference type="Proteomes" id="UP000592181">
    <property type="component" value="Unassembled WGS sequence"/>
</dbReference>
<sequence length="244" mass="26328">MSSTPGPPEGPPPQWPPPQGPPQGTPAPQGRRPPEPAPAHPSPQHPGAAHGYPGPYGYNPYVVPSPGDDPNRPGSRAWVEQRYGPVTDFSDRVLPRLIDQVLASVPTAILLTVGAVLFVVGLPDYEPCSYGSMTDCEVPGTGSSAMWITGIVLIAVSSLLIYVVWFWNRIWRVSRTGQSIGRRVTGLKVVNAADGGRPTLGAMVLRELLVLMLGIVDWIWMLFDADRRTLGDIVAKTAVVRTER</sequence>
<feature type="compositionally biased region" description="Pro residues" evidence="6">
    <location>
        <begin position="1"/>
        <end position="25"/>
    </location>
</feature>
<dbReference type="InterPro" id="IPR010432">
    <property type="entry name" value="RDD"/>
</dbReference>
<reference evidence="9 10" key="1">
    <citation type="submission" date="2020-07" db="EMBL/GenBank/DDBJ databases">
        <title>Sequencing the genomes of 1000 actinobacteria strains.</title>
        <authorList>
            <person name="Klenk H.-P."/>
        </authorList>
    </citation>
    <scope>NUCLEOTIDE SEQUENCE [LARGE SCALE GENOMIC DNA]</scope>
    <source>
        <strain evidence="9 10">DSM 24723</strain>
    </source>
</reference>
<accession>A0A852X250</accession>
<dbReference type="InterPro" id="IPR051791">
    <property type="entry name" value="Pra-immunoreactive"/>
</dbReference>
<dbReference type="Pfam" id="PF06271">
    <property type="entry name" value="RDD"/>
    <property type="match status" value="1"/>
</dbReference>
<feature type="compositionally biased region" description="Pro residues" evidence="6">
    <location>
        <begin position="35"/>
        <end position="44"/>
    </location>
</feature>
<dbReference type="GO" id="GO:0005886">
    <property type="term" value="C:plasma membrane"/>
    <property type="evidence" value="ECO:0007669"/>
    <property type="project" value="UniProtKB-SubCell"/>
</dbReference>
<evidence type="ECO:0000256" key="6">
    <source>
        <dbReference type="SAM" id="MobiDB-lite"/>
    </source>
</evidence>
<feature type="domain" description="RDD" evidence="8">
    <location>
        <begin position="88"/>
        <end position="236"/>
    </location>
</feature>
<feature type="transmembrane region" description="Helical" evidence="7">
    <location>
        <begin position="145"/>
        <end position="167"/>
    </location>
</feature>